<dbReference type="GO" id="GO:0051536">
    <property type="term" value="F:iron-sulfur cluster binding"/>
    <property type="evidence" value="ECO:0007669"/>
    <property type="project" value="UniProtKB-KW"/>
</dbReference>
<name>A0A2N5N7Y0_9BACL</name>
<dbReference type="InterPro" id="IPR058240">
    <property type="entry name" value="rSAM_sf"/>
</dbReference>
<accession>A0A2N5N7Y0</accession>
<keyword evidence="6" id="KW-1185">Reference proteome</keyword>
<dbReference type="EMBL" id="NFEZ01000004">
    <property type="protein sequence ID" value="PLT46410.1"/>
    <property type="molecule type" value="Genomic_DNA"/>
</dbReference>
<dbReference type="OrthoDB" id="9785699at2"/>
<dbReference type="PROSITE" id="PS51918">
    <property type="entry name" value="RADICAL_SAM"/>
    <property type="match status" value="1"/>
</dbReference>
<dbReference type="AlphaFoldDB" id="A0A2N5N7Y0"/>
<keyword evidence="1" id="KW-0479">Metal-binding</keyword>
<proteinExistence type="predicted"/>
<dbReference type="SFLD" id="SFLDG01084">
    <property type="entry name" value="Uncharacterised_Radical_SAM_Su"/>
    <property type="match status" value="1"/>
</dbReference>
<dbReference type="GO" id="GO:0003824">
    <property type="term" value="F:catalytic activity"/>
    <property type="evidence" value="ECO:0007669"/>
    <property type="project" value="InterPro"/>
</dbReference>
<protein>
    <submittedName>
        <fullName evidence="5">Radical SAM domain protein</fullName>
    </submittedName>
</protein>
<gene>
    <name evidence="5" type="ORF">B8V81_4841</name>
</gene>
<dbReference type="InterPro" id="IPR007197">
    <property type="entry name" value="rSAM"/>
</dbReference>
<dbReference type="Gene3D" id="3.80.30.30">
    <property type="match status" value="1"/>
</dbReference>
<organism evidence="5 6">
    <name type="scientific">Paenibacillus pasadenensis</name>
    <dbReference type="NCBI Taxonomy" id="217090"/>
    <lineage>
        <taxon>Bacteria</taxon>
        <taxon>Bacillati</taxon>
        <taxon>Bacillota</taxon>
        <taxon>Bacilli</taxon>
        <taxon>Bacillales</taxon>
        <taxon>Paenibacillaceae</taxon>
        <taxon>Paenibacillus</taxon>
    </lineage>
</organism>
<reference evidence="5 6" key="1">
    <citation type="submission" date="2017-05" db="EMBL/GenBank/DDBJ databases">
        <title>Functional genome analysis of Paenibacillus pasadenensis strain R16: insights on endophytic life style and antifungal activity.</title>
        <authorList>
            <person name="Passera A."/>
            <person name="Marcolungo L."/>
            <person name="Casati P."/>
            <person name="Brasca M."/>
            <person name="Quaglino F."/>
            <person name="Delledonne M."/>
        </authorList>
    </citation>
    <scope>NUCLEOTIDE SEQUENCE [LARGE SCALE GENOMIC DNA]</scope>
    <source>
        <strain evidence="5 6">R16</strain>
    </source>
</reference>
<keyword evidence="3" id="KW-0411">Iron-sulfur</keyword>
<evidence type="ECO:0000256" key="1">
    <source>
        <dbReference type="ARBA" id="ARBA00022723"/>
    </source>
</evidence>
<keyword evidence="2" id="KW-0408">Iron</keyword>
<dbReference type="RefSeq" id="WP_028596960.1">
    <property type="nucleotide sequence ID" value="NZ_BIMM01000035.1"/>
</dbReference>
<dbReference type="CDD" id="cd01335">
    <property type="entry name" value="Radical_SAM"/>
    <property type="match status" value="1"/>
</dbReference>
<sequence length="269" mass="30172">MSGPAKRPARWLNPAAGYLEGYTHTLNPYTGCSFGCSYCYVRRMPVGLFRAEPWGSWVDVKKLDAASFRREWSRESDKGPIRLFFGSATDPYQPAEAQARTTASLLELMLERPPEFILLQTRSALILRDKELLARFGGRLRASVTIETDDEAMRRRFTPQAPPLAARWRALKELREAGIPVQAAVSPLLPHTERFASRLVREAPRIVVDDFHRGDGSGGRRSGQLGMREQYRSLGLEADYAPAAADRFYESLLASPDVSVHFSRAGFLP</sequence>
<evidence type="ECO:0000313" key="5">
    <source>
        <dbReference type="EMBL" id="PLT46410.1"/>
    </source>
</evidence>
<dbReference type="InterPro" id="IPR040086">
    <property type="entry name" value="MJ0683-like"/>
</dbReference>
<dbReference type="SUPFAM" id="SSF102114">
    <property type="entry name" value="Radical SAM enzymes"/>
    <property type="match status" value="1"/>
</dbReference>
<evidence type="ECO:0000313" key="6">
    <source>
        <dbReference type="Proteomes" id="UP000234789"/>
    </source>
</evidence>
<dbReference type="PANTHER" id="PTHR43432">
    <property type="entry name" value="SLR0285 PROTEIN"/>
    <property type="match status" value="1"/>
</dbReference>
<evidence type="ECO:0000259" key="4">
    <source>
        <dbReference type="PROSITE" id="PS51918"/>
    </source>
</evidence>
<feature type="domain" description="Radical SAM core" evidence="4">
    <location>
        <begin position="18"/>
        <end position="251"/>
    </location>
</feature>
<dbReference type="GO" id="GO:0046872">
    <property type="term" value="F:metal ion binding"/>
    <property type="evidence" value="ECO:0007669"/>
    <property type="project" value="UniProtKB-KW"/>
</dbReference>
<dbReference type="Proteomes" id="UP000234789">
    <property type="component" value="Unassembled WGS sequence"/>
</dbReference>
<dbReference type="SFLD" id="SFLDS00029">
    <property type="entry name" value="Radical_SAM"/>
    <property type="match status" value="1"/>
</dbReference>
<dbReference type="PANTHER" id="PTHR43432:SF3">
    <property type="entry name" value="SLR0285 PROTEIN"/>
    <property type="match status" value="1"/>
</dbReference>
<evidence type="ECO:0000256" key="2">
    <source>
        <dbReference type="ARBA" id="ARBA00023004"/>
    </source>
</evidence>
<dbReference type="Pfam" id="PF04055">
    <property type="entry name" value="Radical_SAM"/>
    <property type="match status" value="1"/>
</dbReference>
<evidence type="ECO:0000256" key="3">
    <source>
        <dbReference type="ARBA" id="ARBA00023014"/>
    </source>
</evidence>
<comment type="caution">
    <text evidence="5">The sequence shown here is derived from an EMBL/GenBank/DDBJ whole genome shotgun (WGS) entry which is preliminary data.</text>
</comment>